<evidence type="ECO:0000313" key="1">
    <source>
        <dbReference type="EMBL" id="KAH9518145.1"/>
    </source>
</evidence>
<sequence>MNHSLLVNIRASMLRLFTNKPVPLSKPLCGSILSYRITLWVHRKKTLNIESSTAVAFCNILSGLHHLLDAKSAAKCAELEQ</sequence>
<name>A0A922I307_DERFA</name>
<dbReference type="Proteomes" id="UP000790347">
    <property type="component" value="Unassembled WGS sequence"/>
</dbReference>
<keyword evidence="2" id="KW-1185">Reference proteome</keyword>
<dbReference type="AlphaFoldDB" id="A0A922I307"/>
<comment type="caution">
    <text evidence="1">The sequence shown here is derived from an EMBL/GenBank/DDBJ whole genome shotgun (WGS) entry which is preliminary data.</text>
</comment>
<evidence type="ECO:0000313" key="2">
    <source>
        <dbReference type="Proteomes" id="UP000790347"/>
    </source>
</evidence>
<reference evidence="1" key="2">
    <citation type="journal article" date="2022" name="Res Sq">
        <title>Comparative Genomics Reveals Insights into the Divergent Evolution of Astigmatic Mites and Household Pest Adaptations.</title>
        <authorList>
            <person name="Xiong Q."/>
            <person name="Wan A.T.-Y."/>
            <person name="Liu X.-Y."/>
            <person name="Fung C.S.-H."/>
            <person name="Xiao X."/>
            <person name="Malainual N."/>
            <person name="Hou J."/>
            <person name="Wang L."/>
            <person name="Wang M."/>
            <person name="Yang K."/>
            <person name="Cui Y."/>
            <person name="Leung E."/>
            <person name="Nong W."/>
            <person name="Shin S.-K."/>
            <person name="Au S."/>
            <person name="Jeong K.Y."/>
            <person name="Chew F.T."/>
            <person name="Hui J."/>
            <person name="Leung T.F."/>
            <person name="Tungtrongchitr A."/>
            <person name="Zhong N."/>
            <person name="Liu Z."/>
            <person name="Tsui S."/>
        </authorList>
    </citation>
    <scope>NUCLEOTIDE SEQUENCE</scope>
    <source>
        <strain evidence="1">Derf</strain>
        <tissue evidence="1">Whole organism</tissue>
    </source>
</reference>
<gene>
    <name evidence="1" type="ORF">DERF_008742</name>
</gene>
<dbReference type="EMBL" id="ASGP02000003">
    <property type="protein sequence ID" value="KAH9518145.1"/>
    <property type="molecule type" value="Genomic_DNA"/>
</dbReference>
<reference evidence="1" key="1">
    <citation type="submission" date="2013-05" db="EMBL/GenBank/DDBJ databases">
        <authorList>
            <person name="Yim A.K.Y."/>
            <person name="Chan T.F."/>
            <person name="Ji K.M."/>
            <person name="Liu X.Y."/>
            <person name="Zhou J.W."/>
            <person name="Li R.Q."/>
            <person name="Yang K.Y."/>
            <person name="Li J."/>
            <person name="Li M."/>
            <person name="Law P.T.W."/>
            <person name="Wu Y.L."/>
            <person name="Cai Z.L."/>
            <person name="Qin H."/>
            <person name="Bao Y."/>
            <person name="Leung R.K.K."/>
            <person name="Ng P.K.S."/>
            <person name="Zou J."/>
            <person name="Zhong X.J."/>
            <person name="Ran P.X."/>
            <person name="Zhong N.S."/>
            <person name="Liu Z.G."/>
            <person name="Tsui S.K.W."/>
        </authorList>
    </citation>
    <scope>NUCLEOTIDE SEQUENCE</scope>
    <source>
        <strain evidence="1">Derf</strain>
        <tissue evidence="1">Whole organism</tissue>
    </source>
</reference>
<protein>
    <submittedName>
        <fullName evidence="1">Uncharacterized protein</fullName>
    </submittedName>
</protein>
<proteinExistence type="predicted"/>
<organism evidence="1 2">
    <name type="scientific">Dermatophagoides farinae</name>
    <name type="common">American house dust mite</name>
    <dbReference type="NCBI Taxonomy" id="6954"/>
    <lineage>
        <taxon>Eukaryota</taxon>
        <taxon>Metazoa</taxon>
        <taxon>Ecdysozoa</taxon>
        <taxon>Arthropoda</taxon>
        <taxon>Chelicerata</taxon>
        <taxon>Arachnida</taxon>
        <taxon>Acari</taxon>
        <taxon>Acariformes</taxon>
        <taxon>Sarcoptiformes</taxon>
        <taxon>Astigmata</taxon>
        <taxon>Psoroptidia</taxon>
        <taxon>Analgoidea</taxon>
        <taxon>Pyroglyphidae</taxon>
        <taxon>Dermatophagoidinae</taxon>
        <taxon>Dermatophagoides</taxon>
    </lineage>
</organism>
<accession>A0A922I307</accession>